<dbReference type="Gene3D" id="2.50.20.10">
    <property type="entry name" value="Lipoprotein localisation LolA/LolB/LppX"/>
    <property type="match status" value="1"/>
</dbReference>
<dbReference type="EMBL" id="QEWE01000021">
    <property type="protein sequence ID" value="REJ27466.1"/>
    <property type="molecule type" value="Genomic_DNA"/>
</dbReference>
<dbReference type="PANTHER" id="PTHR37507:SF2">
    <property type="entry name" value="SPORULATION PROTEIN YDCC"/>
    <property type="match status" value="1"/>
</dbReference>
<reference evidence="1 2" key="1">
    <citation type="submission" date="2018-03" db="EMBL/GenBank/DDBJ databases">
        <authorList>
            <person name="Keele B.F."/>
        </authorList>
    </citation>
    <scope>NUCLEOTIDE SEQUENCE [LARGE SCALE GENOMIC DNA]</scope>
    <source>
        <strain evidence="1">ZCTH4_d</strain>
    </source>
</reference>
<accession>A0A3E0K2N5</accession>
<organism evidence="1 2">
    <name type="scientific">Caldibacillus debilis</name>
    <dbReference type="NCBI Taxonomy" id="301148"/>
    <lineage>
        <taxon>Bacteria</taxon>
        <taxon>Bacillati</taxon>
        <taxon>Bacillota</taxon>
        <taxon>Bacilli</taxon>
        <taxon>Bacillales</taxon>
        <taxon>Bacillaceae</taxon>
        <taxon>Caldibacillus</taxon>
    </lineage>
</organism>
<dbReference type="RefSeq" id="WP_276644101.1">
    <property type="nucleotide sequence ID" value="NZ_LZRR01000075.1"/>
</dbReference>
<dbReference type="PANTHER" id="PTHR37507">
    <property type="entry name" value="SPORULATION PROTEIN YDCC"/>
    <property type="match status" value="1"/>
</dbReference>
<dbReference type="PROSITE" id="PS51257">
    <property type="entry name" value="PROKAR_LIPOPROTEIN"/>
    <property type="match status" value="1"/>
</dbReference>
<dbReference type="InterPro" id="IPR029046">
    <property type="entry name" value="LolA/LolB/LppX"/>
</dbReference>
<gene>
    <name evidence="1" type="ORF">C6P37_11650</name>
</gene>
<dbReference type="AlphaFoldDB" id="A0A3E0K2N5"/>
<sequence length="337" mass="38637">MRRIGFLLFIGLLAFFLAGCGEKSKDEVLDKLTEQAEKIKGYKYNAKMSLALGTEKQEYNVEVWHQKPEYYRVYMKNAARDQSQMILRNKDGVYVLTPSMNKSFKFRSDWPKNSSQPYFYESLIKDLSEDQDAKFTQSKDYYVFEGKTRYQYNKSLPYQQVTFRKKDLSPVSVKVMDQDRKVMLTVEFTDIKFNAPFDDKAFDLNRNMSSALLEVPASKEEADSNFTVKIPMAEIPGAELVDEEEVMTGNGKRVVMTYDGEKSFTFMQEKIHVKETVAMPTLALEGDPVDLGFTVGVLTDHSLLWADDGVEYMIASNDLSREEMVMLAKSVDAASEK</sequence>
<evidence type="ECO:0000313" key="2">
    <source>
        <dbReference type="Proteomes" id="UP000257014"/>
    </source>
</evidence>
<dbReference type="Proteomes" id="UP000257014">
    <property type="component" value="Unassembled WGS sequence"/>
</dbReference>
<proteinExistence type="predicted"/>
<protein>
    <submittedName>
        <fullName evidence="1">DUF4367 domain-containing protein</fullName>
    </submittedName>
</protein>
<name>A0A3E0K2N5_9BACI</name>
<dbReference type="SUPFAM" id="SSF89392">
    <property type="entry name" value="Prokaryotic lipoproteins and lipoprotein localization factors"/>
    <property type="match status" value="1"/>
</dbReference>
<dbReference type="InterPro" id="IPR052944">
    <property type="entry name" value="Sporulation_related"/>
</dbReference>
<evidence type="ECO:0000313" key="1">
    <source>
        <dbReference type="EMBL" id="REJ27466.1"/>
    </source>
</evidence>
<comment type="caution">
    <text evidence="1">The sequence shown here is derived from an EMBL/GenBank/DDBJ whole genome shotgun (WGS) entry which is preliminary data.</text>
</comment>